<reference evidence="3" key="1">
    <citation type="journal article" date="2020" name="Fungal Divers.">
        <title>Resolving the Mortierellaceae phylogeny through synthesis of multi-gene phylogenetics and phylogenomics.</title>
        <authorList>
            <person name="Vandepol N."/>
            <person name="Liber J."/>
            <person name="Desiro A."/>
            <person name="Na H."/>
            <person name="Kennedy M."/>
            <person name="Barry K."/>
            <person name="Grigoriev I.V."/>
            <person name="Miller A.N."/>
            <person name="O'Donnell K."/>
            <person name="Stajich J.E."/>
            <person name="Bonito G."/>
        </authorList>
    </citation>
    <scope>NUCLEOTIDE SEQUENCE</scope>
    <source>
        <strain evidence="3">BC1065</strain>
    </source>
</reference>
<dbReference type="AlphaFoldDB" id="A0A9P6PL92"/>
<evidence type="ECO:0000259" key="2">
    <source>
        <dbReference type="PROSITE" id="PS50174"/>
    </source>
</evidence>
<dbReference type="PROSITE" id="PS50174">
    <property type="entry name" value="G_PATCH"/>
    <property type="match status" value="1"/>
</dbReference>
<dbReference type="PANTHER" id="PTHR47251:SF1">
    <property type="entry name" value="FINGER DOMAIN PROTEIN, PUTATIVE (AFU_ORTHOLOGUE AFUA_3G04180)-RELATED"/>
    <property type="match status" value="1"/>
</dbReference>
<sequence>MDSRHQDQHARFYRQELEEFANTTSALRAQTRRINQEEGHDPDEHSDSLNSSDSEDEDYVTERIDLETHLPPTNIGYQLLLKMGWKAGDGLGRNKTGRTDPVPIDKKEDFLGIGKKEEDDRYTESAAARRRALEVEMQAKETAEEKVRREIKVKKRDEIKAELAQVKAAFYCALCDKQYERISEYEGHLNSYDHHHKKRFKEMKESSRAGASSATEKAKEKERRREERELARMQQAALERAGKTGPQPMSSTQPQPNPISATPAPTLPQTAAIGTWTSGGFTAQATTPMASVSSSAGSTQLGAFTMVKPSTPSSSTKKKSVFGDDDDDESSGQDAQATGAPSVGEVSASSSSTLPPASSNPPIKLSFGFN</sequence>
<feature type="compositionally biased region" description="Polar residues" evidence="1">
    <location>
        <begin position="247"/>
        <end position="260"/>
    </location>
</feature>
<dbReference type="Proteomes" id="UP000807716">
    <property type="component" value="Unassembled WGS sequence"/>
</dbReference>
<feature type="compositionally biased region" description="Basic and acidic residues" evidence="1">
    <location>
        <begin position="216"/>
        <end position="231"/>
    </location>
</feature>
<keyword evidence="4" id="KW-1185">Reference proteome</keyword>
<dbReference type="OrthoDB" id="4822at2759"/>
<feature type="domain" description="G-patch" evidence="2">
    <location>
        <begin position="72"/>
        <end position="118"/>
    </location>
</feature>
<dbReference type="SMART" id="SM00443">
    <property type="entry name" value="G_patch"/>
    <property type="match status" value="1"/>
</dbReference>
<feature type="region of interest" description="Disordered" evidence="1">
    <location>
        <begin position="1"/>
        <end position="62"/>
    </location>
</feature>
<feature type="region of interest" description="Disordered" evidence="1">
    <location>
        <begin position="198"/>
        <end position="274"/>
    </location>
</feature>
<gene>
    <name evidence="3" type="ORF">DFQ27_000243</name>
</gene>
<evidence type="ECO:0000256" key="1">
    <source>
        <dbReference type="SAM" id="MobiDB-lite"/>
    </source>
</evidence>
<evidence type="ECO:0000313" key="4">
    <source>
        <dbReference type="Proteomes" id="UP000807716"/>
    </source>
</evidence>
<dbReference type="SUPFAM" id="SSF57667">
    <property type="entry name" value="beta-beta-alpha zinc fingers"/>
    <property type="match status" value="1"/>
</dbReference>
<evidence type="ECO:0000313" key="3">
    <source>
        <dbReference type="EMBL" id="KAG0249278.1"/>
    </source>
</evidence>
<feature type="compositionally biased region" description="Low complexity" evidence="1">
    <location>
        <begin position="261"/>
        <end position="272"/>
    </location>
</feature>
<feature type="region of interest" description="Disordered" evidence="1">
    <location>
        <begin position="303"/>
        <end position="370"/>
    </location>
</feature>
<dbReference type="PANTHER" id="PTHR47251">
    <property type="entry name" value="FINGER DOMAIN PROTEIN, PUTATIVE (AFU_ORTHOLOGUE AFUA_3G04180)-RELATED"/>
    <property type="match status" value="1"/>
</dbReference>
<comment type="caution">
    <text evidence="3">The sequence shown here is derived from an EMBL/GenBank/DDBJ whole genome shotgun (WGS) entry which is preliminary data.</text>
</comment>
<feature type="non-terminal residue" evidence="3">
    <location>
        <position position="370"/>
    </location>
</feature>
<feature type="compositionally biased region" description="Basic and acidic residues" evidence="1">
    <location>
        <begin position="34"/>
        <end position="47"/>
    </location>
</feature>
<accession>A0A9P6PL92</accession>
<dbReference type="EMBL" id="JAAAJB010001037">
    <property type="protein sequence ID" value="KAG0249278.1"/>
    <property type="molecule type" value="Genomic_DNA"/>
</dbReference>
<feature type="compositionally biased region" description="Basic and acidic residues" evidence="1">
    <location>
        <begin position="1"/>
        <end position="17"/>
    </location>
</feature>
<feature type="compositionally biased region" description="Low complexity" evidence="1">
    <location>
        <begin position="332"/>
        <end position="362"/>
    </location>
</feature>
<dbReference type="PROSITE" id="PS00028">
    <property type="entry name" value="ZINC_FINGER_C2H2_1"/>
    <property type="match status" value="1"/>
</dbReference>
<dbReference type="InterPro" id="IPR013087">
    <property type="entry name" value="Znf_C2H2_type"/>
</dbReference>
<proteinExistence type="predicted"/>
<protein>
    <recommendedName>
        <fullName evidence="2">G-patch domain-containing protein</fullName>
    </recommendedName>
</protein>
<dbReference type="InterPro" id="IPR036236">
    <property type="entry name" value="Znf_C2H2_sf"/>
</dbReference>
<dbReference type="GO" id="GO:0003676">
    <property type="term" value="F:nucleic acid binding"/>
    <property type="evidence" value="ECO:0007669"/>
    <property type="project" value="InterPro"/>
</dbReference>
<name>A0A9P6PL92_9FUNG</name>
<dbReference type="Pfam" id="PF01585">
    <property type="entry name" value="G-patch"/>
    <property type="match status" value="1"/>
</dbReference>
<organism evidence="3 4">
    <name type="scientific">Actinomortierella ambigua</name>
    <dbReference type="NCBI Taxonomy" id="1343610"/>
    <lineage>
        <taxon>Eukaryota</taxon>
        <taxon>Fungi</taxon>
        <taxon>Fungi incertae sedis</taxon>
        <taxon>Mucoromycota</taxon>
        <taxon>Mortierellomycotina</taxon>
        <taxon>Mortierellomycetes</taxon>
        <taxon>Mortierellales</taxon>
        <taxon>Mortierellaceae</taxon>
        <taxon>Actinomortierella</taxon>
    </lineage>
</organism>
<dbReference type="InterPro" id="IPR000467">
    <property type="entry name" value="G_patch_dom"/>
</dbReference>